<dbReference type="GO" id="GO:0000978">
    <property type="term" value="F:RNA polymerase II cis-regulatory region sequence-specific DNA binding"/>
    <property type="evidence" value="ECO:0007669"/>
    <property type="project" value="TreeGrafter"/>
</dbReference>
<dbReference type="InterPro" id="IPR036236">
    <property type="entry name" value="Znf_C2H2_sf"/>
</dbReference>
<evidence type="ECO:0000256" key="1">
    <source>
        <dbReference type="ARBA" id="ARBA00004123"/>
    </source>
</evidence>
<keyword evidence="12" id="KW-1185">Reference proteome</keyword>
<evidence type="ECO:0000256" key="3">
    <source>
        <dbReference type="ARBA" id="ARBA00022737"/>
    </source>
</evidence>
<dbReference type="Pfam" id="PF00096">
    <property type="entry name" value="zf-C2H2"/>
    <property type="match status" value="1"/>
</dbReference>
<dbReference type="PROSITE" id="PS00028">
    <property type="entry name" value="ZINC_FINGER_C2H2_1"/>
    <property type="match status" value="3"/>
</dbReference>
<feature type="compositionally biased region" description="Polar residues" evidence="9">
    <location>
        <begin position="412"/>
        <end position="422"/>
    </location>
</feature>
<feature type="compositionally biased region" description="Low complexity" evidence="9">
    <location>
        <begin position="563"/>
        <end position="579"/>
    </location>
</feature>
<dbReference type="GO" id="GO:0000981">
    <property type="term" value="F:DNA-binding transcription factor activity, RNA polymerase II-specific"/>
    <property type="evidence" value="ECO:0007669"/>
    <property type="project" value="TreeGrafter"/>
</dbReference>
<feature type="compositionally biased region" description="Polar residues" evidence="9">
    <location>
        <begin position="711"/>
        <end position="731"/>
    </location>
</feature>
<dbReference type="InterPro" id="IPR013087">
    <property type="entry name" value="Znf_C2H2_type"/>
</dbReference>
<dbReference type="GO" id="GO:0005634">
    <property type="term" value="C:nucleus"/>
    <property type="evidence" value="ECO:0007669"/>
    <property type="project" value="UniProtKB-SubCell"/>
</dbReference>
<feature type="compositionally biased region" description="Polar residues" evidence="9">
    <location>
        <begin position="1225"/>
        <end position="1235"/>
    </location>
</feature>
<feature type="compositionally biased region" description="Acidic residues" evidence="9">
    <location>
        <begin position="1144"/>
        <end position="1153"/>
    </location>
</feature>
<feature type="compositionally biased region" description="Polar residues" evidence="9">
    <location>
        <begin position="296"/>
        <end position="311"/>
    </location>
</feature>
<evidence type="ECO:0000256" key="9">
    <source>
        <dbReference type="SAM" id="MobiDB-lite"/>
    </source>
</evidence>
<keyword evidence="3" id="KW-0677">Repeat</keyword>
<keyword evidence="4 8" id="KW-0863">Zinc-finger</keyword>
<keyword evidence="2" id="KW-0479">Metal-binding</keyword>
<feature type="compositionally biased region" description="Basic and acidic residues" evidence="9">
    <location>
        <begin position="154"/>
        <end position="167"/>
    </location>
</feature>
<evidence type="ECO:0000256" key="7">
    <source>
        <dbReference type="ARBA" id="ARBA00023242"/>
    </source>
</evidence>
<dbReference type="Gene3D" id="3.30.160.60">
    <property type="entry name" value="Classic Zinc Finger"/>
    <property type="match status" value="1"/>
</dbReference>
<comment type="caution">
    <text evidence="11">The sequence shown here is derived from an EMBL/GenBank/DDBJ whole genome shotgun (WGS) entry which is preliminary data.</text>
</comment>
<dbReference type="PROSITE" id="PS50157">
    <property type="entry name" value="ZINC_FINGER_C2H2_2"/>
    <property type="match status" value="3"/>
</dbReference>
<evidence type="ECO:0000256" key="2">
    <source>
        <dbReference type="ARBA" id="ARBA00022723"/>
    </source>
</evidence>
<feature type="compositionally biased region" description="Acidic residues" evidence="9">
    <location>
        <begin position="120"/>
        <end position="146"/>
    </location>
</feature>
<dbReference type="PANTHER" id="PTHR24391:SF18">
    <property type="entry name" value="EG:115C2.6 PROTEIN"/>
    <property type="match status" value="1"/>
</dbReference>
<reference evidence="11" key="1">
    <citation type="journal article" date="2023" name="G3 (Bethesda)">
        <title>A reference genome for the long-term kleptoplast-retaining sea slug Elysia crispata morphotype clarki.</title>
        <authorList>
            <person name="Eastman K.E."/>
            <person name="Pendleton A.L."/>
            <person name="Shaikh M.A."/>
            <person name="Suttiyut T."/>
            <person name="Ogas R."/>
            <person name="Tomko P."/>
            <person name="Gavelis G."/>
            <person name="Widhalm J.R."/>
            <person name="Wisecaver J.H."/>
        </authorList>
    </citation>
    <scope>NUCLEOTIDE SEQUENCE</scope>
    <source>
        <strain evidence="11">ECLA1</strain>
    </source>
</reference>
<keyword evidence="7" id="KW-0539">Nucleus</keyword>
<feature type="compositionally biased region" description="Basic and acidic residues" evidence="9">
    <location>
        <begin position="333"/>
        <end position="342"/>
    </location>
</feature>
<feature type="region of interest" description="Disordered" evidence="9">
    <location>
        <begin position="618"/>
        <end position="656"/>
    </location>
</feature>
<feature type="region of interest" description="Disordered" evidence="9">
    <location>
        <begin position="249"/>
        <end position="428"/>
    </location>
</feature>
<feature type="region of interest" description="Disordered" evidence="9">
    <location>
        <begin position="1129"/>
        <end position="1153"/>
    </location>
</feature>
<feature type="domain" description="C2H2-type" evidence="10">
    <location>
        <begin position="30"/>
        <end position="57"/>
    </location>
</feature>
<feature type="domain" description="C2H2-type" evidence="10">
    <location>
        <begin position="56"/>
        <end position="84"/>
    </location>
</feature>
<dbReference type="PANTHER" id="PTHR24391">
    <property type="entry name" value="HISTONE H4 TRANSCRIPTION FACTOR-RELATED"/>
    <property type="match status" value="1"/>
</dbReference>
<sequence length="1309" mass="141711">MMNRVFSVCPVTLTCHCWPRIDSAESGPSFVCSNCAAKFASERLLRDHMRRHVNHYKCPLCDMTCPSPSAVRDHVRYRHSEERSYHCHACDHKAKTAADLRIHLLTGIHFSKTEETNALSDDDNNQEEEQREEEEDPEENVDEVEEASSGQIQRENRSLGKEREHCGGQKAGPRQYKIRLNLRGEKLNPPLFQCHVCQTKYKRGSLLTRHLKEIHSYSWPSGHRRFRYKLHDDGMWRLQTVRLESMEVSQQLLGQKIPSRQGSDDDDDEGEDSDDSQRLTIDDRSQILTEKEKARTVSQRNCKKNSNAESSDTQRKANPSACDKVISRRTVKSVKENIDSNRGKKKPVTAPTDAPCTDRQDGQVEVSRQNPSRSCKRKRSATVGESPSDHSRDPAITPDSERPAKRGRGGVQNPTTRSSPAKASSVKPDLRGQSLISLAAVAAGLDTFEYHMEEKGGAQGDHFSMPTMEDLSSTPAASSSGVESESHTGSHTLSSKTGIGGKSEPQIEDPHTGAQTRYRKSKAVSATSEDKIVGSSRPVRKVRALPSRFSRRSLGENEAALRSSKSPVSSNASPTSSSPKAGRLYADESKANRADVSPAAASFVSSPSVWMVPSVEGGESLADEGDAASAGVTPHYGTDTDFSEYNPDSPCSSTSVYSINPQYVMQLRQRLQQQQQQQSPHPSDHVSDCDNRAEQSVPPESASDAEHDPVSSKSSQNTIAMTSSTTDNNHPVTSAALHAHHRDDTNDSWFALLTQAELCREEQQKQQLIGSPGQFAEVIVGSSSQLSSIVGGIQALNRDSIQPLPQQQQQDTEPSSNTLSQCLNQSQTLNSMSPQKGTVTPLSPPKAMFPSPEKSFFTIGWALGAGVSPIKQEWKLQASSEDLPRSSVGINHAQAINSAMDQEEPSGSEDDAGHDLAETITDCSSKSKVPININKSKCSSEMDYQGAGTSSVACVPDITPDHWTDSHETLQTVSTEGNTSADAEGAIILPAFTPSEEGGVLVLSDTSMGMCGGEVDACPPQELYQIVEGPDGEYQMVGLTSADLYNFVDSEGRSLVFSQTSQGVDNAMGNYNRPSIITVEESIDQDTSGIKSAGNDSDKDRSSIANGSSLTRLKSLECADPQLHAVQRSEQMLGQDGAGRDGDVPTEDLSEEETIPQFVPAGYVEIKIGREGRAQQSGGADGTSIHAGGSLSSDICGSSSAGDFEAKNLGTSKAQSEVALLVSSVEGQGQYGRNRNSSGGDENANNNNNNAEDVDNPVSCERNDKCDGEEKDDGGLYNLQMLGEVALSSEVPARVAIEKTTDNISNKPR</sequence>
<feature type="compositionally biased region" description="Acidic residues" evidence="9">
    <location>
        <begin position="264"/>
        <end position="274"/>
    </location>
</feature>
<evidence type="ECO:0000313" key="12">
    <source>
        <dbReference type="Proteomes" id="UP001283361"/>
    </source>
</evidence>
<feature type="compositionally biased region" description="Low complexity" evidence="9">
    <location>
        <begin position="668"/>
        <end position="678"/>
    </location>
</feature>
<comment type="subcellular location">
    <subcellularLocation>
        <location evidence="1">Nucleus</location>
    </subcellularLocation>
</comment>
<feature type="compositionally biased region" description="Basic and acidic residues" evidence="9">
    <location>
        <begin position="387"/>
        <end position="404"/>
    </location>
</feature>
<dbReference type="GO" id="GO:0045892">
    <property type="term" value="P:negative regulation of DNA-templated transcription"/>
    <property type="evidence" value="ECO:0007669"/>
    <property type="project" value="UniProtKB-ARBA"/>
</dbReference>
<dbReference type="GO" id="GO:0008270">
    <property type="term" value="F:zinc ion binding"/>
    <property type="evidence" value="ECO:0007669"/>
    <property type="project" value="UniProtKB-KW"/>
</dbReference>
<proteinExistence type="predicted"/>
<feature type="region of interest" description="Disordered" evidence="9">
    <location>
        <begin position="113"/>
        <end position="175"/>
    </location>
</feature>
<evidence type="ECO:0000256" key="8">
    <source>
        <dbReference type="PROSITE-ProRule" id="PRU00042"/>
    </source>
</evidence>
<keyword evidence="6" id="KW-0238">DNA-binding</keyword>
<protein>
    <recommendedName>
        <fullName evidence="10">C2H2-type domain-containing protein</fullName>
    </recommendedName>
</protein>
<keyword evidence="5" id="KW-0862">Zinc</keyword>
<organism evidence="11 12">
    <name type="scientific">Elysia crispata</name>
    <name type="common">lettuce slug</name>
    <dbReference type="NCBI Taxonomy" id="231223"/>
    <lineage>
        <taxon>Eukaryota</taxon>
        <taxon>Metazoa</taxon>
        <taxon>Spiralia</taxon>
        <taxon>Lophotrochozoa</taxon>
        <taxon>Mollusca</taxon>
        <taxon>Gastropoda</taxon>
        <taxon>Heterobranchia</taxon>
        <taxon>Euthyneura</taxon>
        <taxon>Panpulmonata</taxon>
        <taxon>Sacoglossa</taxon>
        <taxon>Placobranchoidea</taxon>
        <taxon>Plakobranchidae</taxon>
        <taxon>Elysia</taxon>
    </lineage>
</organism>
<feature type="region of interest" description="Disordered" evidence="9">
    <location>
        <begin position="1225"/>
        <end position="1275"/>
    </location>
</feature>
<feature type="region of interest" description="Disordered" evidence="9">
    <location>
        <begin position="1082"/>
        <end position="1107"/>
    </location>
</feature>
<evidence type="ECO:0000313" key="11">
    <source>
        <dbReference type="EMBL" id="KAK3699663.1"/>
    </source>
</evidence>
<gene>
    <name evidence="11" type="ORF">RRG08_062454</name>
</gene>
<dbReference type="EMBL" id="JAWDGP010007939">
    <property type="protein sequence ID" value="KAK3699663.1"/>
    <property type="molecule type" value="Genomic_DNA"/>
</dbReference>
<evidence type="ECO:0000259" key="10">
    <source>
        <dbReference type="PROSITE" id="PS50157"/>
    </source>
</evidence>
<dbReference type="SUPFAM" id="SSF57667">
    <property type="entry name" value="beta-beta-alpha zinc fingers"/>
    <property type="match status" value="2"/>
</dbReference>
<feature type="compositionally biased region" description="Low complexity" evidence="9">
    <location>
        <begin position="1236"/>
        <end position="1251"/>
    </location>
</feature>
<feature type="compositionally biased region" description="Polar residues" evidence="9">
    <location>
        <begin position="828"/>
        <end position="841"/>
    </location>
</feature>
<feature type="region of interest" description="Disordered" evidence="9">
    <location>
        <begin position="828"/>
        <end position="847"/>
    </location>
</feature>
<name>A0AAE0XNL9_9GAST</name>
<feature type="region of interest" description="Disordered" evidence="9">
    <location>
        <begin position="668"/>
        <end position="731"/>
    </location>
</feature>
<dbReference type="InterPro" id="IPR051574">
    <property type="entry name" value="ZnF_E-box_Homeobox"/>
</dbReference>
<feature type="compositionally biased region" description="Basic and acidic residues" evidence="9">
    <location>
        <begin position="682"/>
        <end position="693"/>
    </location>
</feature>
<dbReference type="Proteomes" id="UP001283361">
    <property type="component" value="Unassembled WGS sequence"/>
</dbReference>
<evidence type="ECO:0000256" key="4">
    <source>
        <dbReference type="ARBA" id="ARBA00022771"/>
    </source>
</evidence>
<feature type="compositionally biased region" description="Polar residues" evidence="9">
    <location>
        <begin position="470"/>
        <end position="497"/>
    </location>
</feature>
<feature type="compositionally biased region" description="Basic and acidic residues" evidence="9">
    <location>
        <begin position="275"/>
        <end position="295"/>
    </location>
</feature>
<evidence type="ECO:0000256" key="6">
    <source>
        <dbReference type="ARBA" id="ARBA00023125"/>
    </source>
</evidence>
<accession>A0AAE0XNL9</accession>
<feature type="domain" description="C2H2-type" evidence="10">
    <location>
        <begin position="192"/>
        <end position="220"/>
    </location>
</feature>
<evidence type="ECO:0000256" key="5">
    <source>
        <dbReference type="ARBA" id="ARBA00022833"/>
    </source>
</evidence>
<dbReference type="SMART" id="SM00355">
    <property type="entry name" value="ZnF_C2H2"/>
    <property type="match status" value="4"/>
</dbReference>
<feature type="region of interest" description="Disordered" evidence="9">
    <location>
        <begin position="457"/>
        <end position="583"/>
    </location>
</feature>